<dbReference type="Proteomes" id="UP001175000">
    <property type="component" value="Unassembled WGS sequence"/>
</dbReference>
<dbReference type="AlphaFoldDB" id="A0AA40BZV2"/>
<keyword evidence="2" id="KW-0812">Transmembrane</keyword>
<gene>
    <name evidence="4" type="ORF">B0T14DRAFT_496538</name>
</gene>
<organism evidence="4 5">
    <name type="scientific">Immersiella caudata</name>
    <dbReference type="NCBI Taxonomy" id="314043"/>
    <lineage>
        <taxon>Eukaryota</taxon>
        <taxon>Fungi</taxon>
        <taxon>Dikarya</taxon>
        <taxon>Ascomycota</taxon>
        <taxon>Pezizomycotina</taxon>
        <taxon>Sordariomycetes</taxon>
        <taxon>Sordariomycetidae</taxon>
        <taxon>Sordariales</taxon>
        <taxon>Lasiosphaeriaceae</taxon>
        <taxon>Immersiella</taxon>
    </lineage>
</organism>
<sequence>MRGLSAGALLLAPVVGAASLFLGEVASAKIRIPDESLFLRLEVRESEDACGYVNVVVGGKDLPEGNHGELTLGDNIPAMSRWKSVCTGDEQFLMVAIDSIPGRHLEGVEFVVRFRQATPVQILDIAGPVTFDQIATEPLPILETEPLEDLPLTVEDLELDLAEDFVELEMLRDLVAGLEAVIDSKERLIMAMSLAEDGGDEAPEEECQGVWCFLKGLFDRITGLGHSGRGRWPHKGCNRTHGNHSFPHPPWLKPHHPHGNHTHGNHSFPHPPWWRHPRGNHTHGNHTHGNHTFPHPPWKRPHHRPPFFCRPHHRPGKPPHGKPPHREPPGPRPPYGKSPHHGPPLKKPSFARPLSDKPHGEEEPSQLTLALPTASVYSRPLAGEQLPIQVGPDRFVTHPLINIGIIVTLISALLITLHARCCAGRNRKTWEERREARRAFRAEKRAAMRRRWIAFLDMLRPEEEYGYREEEGRAEKIGMLAEFDDEEETDEKSEMLIDEKLEEAEEEQEEGVISMSMSQEIASFQDVAAMVSEMVAAEEKRTG</sequence>
<feature type="compositionally biased region" description="Basic residues" evidence="1">
    <location>
        <begin position="297"/>
        <end position="323"/>
    </location>
</feature>
<keyword evidence="5" id="KW-1185">Reference proteome</keyword>
<feature type="chain" id="PRO_5041436995" evidence="3">
    <location>
        <begin position="20"/>
        <end position="543"/>
    </location>
</feature>
<feature type="compositionally biased region" description="Basic residues" evidence="1">
    <location>
        <begin position="273"/>
        <end position="289"/>
    </location>
</feature>
<feature type="transmembrane region" description="Helical" evidence="2">
    <location>
        <begin position="400"/>
        <end position="419"/>
    </location>
</feature>
<feature type="compositionally biased region" description="Basic residues" evidence="1">
    <location>
        <begin position="253"/>
        <end position="264"/>
    </location>
</feature>
<evidence type="ECO:0000313" key="4">
    <source>
        <dbReference type="EMBL" id="KAK0619897.1"/>
    </source>
</evidence>
<evidence type="ECO:0000256" key="1">
    <source>
        <dbReference type="SAM" id="MobiDB-lite"/>
    </source>
</evidence>
<protein>
    <submittedName>
        <fullName evidence="4">Uncharacterized protein</fullName>
    </submittedName>
</protein>
<dbReference type="EMBL" id="JAULSU010000004">
    <property type="protein sequence ID" value="KAK0619897.1"/>
    <property type="molecule type" value="Genomic_DNA"/>
</dbReference>
<reference evidence="4" key="1">
    <citation type="submission" date="2023-06" db="EMBL/GenBank/DDBJ databases">
        <title>Genome-scale phylogeny and comparative genomics of the fungal order Sordariales.</title>
        <authorList>
            <consortium name="Lawrence Berkeley National Laboratory"/>
            <person name="Hensen N."/>
            <person name="Bonometti L."/>
            <person name="Westerberg I."/>
            <person name="Brannstrom I.O."/>
            <person name="Guillou S."/>
            <person name="Cros-Aarteil S."/>
            <person name="Calhoun S."/>
            <person name="Haridas S."/>
            <person name="Kuo A."/>
            <person name="Mondo S."/>
            <person name="Pangilinan J."/>
            <person name="Riley R."/>
            <person name="Labutti K."/>
            <person name="Andreopoulos B."/>
            <person name="Lipzen A."/>
            <person name="Chen C."/>
            <person name="Yanf M."/>
            <person name="Daum C."/>
            <person name="Ng V."/>
            <person name="Clum A."/>
            <person name="Steindorff A."/>
            <person name="Ohm R."/>
            <person name="Martin F."/>
            <person name="Silar P."/>
            <person name="Natvig D."/>
            <person name="Lalanne C."/>
            <person name="Gautier V."/>
            <person name="Ament-Velasquez S.L."/>
            <person name="Kruys A."/>
            <person name="Hutchinson M.I."/>
            <person name="Powell A.J."/>
            <person name="Barry K."/>
            <person name="Miller A.N."/>
            <person name="Grigoriev I.V."/>
            <person name="Debuchy R."/>
            <person name="Gladieux P."/>
            <person name="Thoren M.H."/>
            <person name="Johannesson H."/>
        </authorList>
    </citation>
    <scope>NUCLEOTIDE SEQUENCE</scope>
    <source>
        <strain evidence="4">CBS 606.72</strain>
    </source>
</reference>
<proteinExistence type="predicted"/>
<evidence type="ECO:0000256" key="3">
    <source>
        <dbReference type="SAM" id="SignalP"/>
    </source>
</evidence>
<feature type="region of interest" description="Disordered" evidence="1">
    <location>
        <begin position="239"/>
        <end position="367"/>
    </location>
</feature>
<evidence type="ECO:0000256" key="2">
    <source>
        <dbReference type="SAM" id="Phobius"/>
    </source>
</evidence>
<accession>A0AA40BZV2</accession>
<keyword evidence="2" id="KW-1133">Transmembrane helix</keyword>
<keyword evidence="2" id="KW-0472">Membrane</keyword>
<comment type="caution">
    <text evidence="4">The sequence shown here is derived from an EMBL/GenBank/DDBJ whole genome shotgun (WGS) entry which is preliminary data.</text>
</comment>
<evidence type="ECO:0000313" key="5">
    <source>
        <dbReference type="Proteomes" id="UP001175000"/>
    </source>
</evidence>
<name>A0AA40BZV2_9PEZI</name>
<keyword evidence="3" id="KW-0732">Signal</keyword>
<feature type="signal peptide" evidence="3">
    <location>
        <begin position="1"/>
        <end position="19"/>
    </location>
</feature>